<evidence type="ECO:0000256" key="7">
    <source>
        <dbReference type="ARBA" id="ARBA00022741"/>
    </source>
</evidence>
<evidence type="ECO:0000256" key="13">
    <source>
        <dbReference type="ARBA" id="ARBA00023209"/>
    </source>
</evidence>
<keyword evidence="5" id="KW-0808">Transferase</keyword>
<keyword evidence="7" id="KW-0547">Nucleotide-binding</keyword>
<feature type="transmembrane region" description="Helical" evidence="15">
    <location>
        <begin position="127"/>
        <end position="151"/>
    </location>
</feature>
<evidence type="ECO:0000256" key="4">
    <source>
        <dbReference type="ARBA" id="ARBA00022516"/>
    </source>
</evidence>
<dbReference type="InterPro" id="IPR036945">
    <property type="entry name" value="DAGK_sf"/>
</dbReference>
<feature type="transmembrane region" description="Helical" evidence="15">
    <location>
        <begin position="50"/>
        <end position="69"/>
    </location>
</feature>
<dbReference type="Gene3D" id="1.10.287.3610">
    <property type="match status" value="1"/>
</dbReference>
<gene>
    <name evidence="16" type="ORF">H8R91_01185</name>
</gene>
<evidence type="ECO:0000256" key="10">
    <source>
        <dbReference type="ARBA" id="ARBA00022989"/>
    </source>
</evidence>
<keyword evidence="3" id="KW-1003">Cell membrane</keyword>
<comment type="subcellular location">
    <subcellularLocation>
        <location evidence="1">Cell membrane</location>
        <topology evidence="1">Multi-pass membrane protein</topology>
    </subcellularLocation>
</comment>
<keyword evidence="13" id="KW-0594">Phospholipid biosynthesis</keyword>
<keyword evidence="9" id="KW-0067">ATP-binding</keyword>
<dbReference type="CDD" id="cd14265">
    <property type="entry name" value="UDPK_IM_like"/>
    <property type="match status" value="1"/>
</dbReference>
<evidence type="ECO:0000256" key="3">
    <source>
        <dbReference type="ARBA" id="ARBA00022475"/>
    </source>
</evidence>
<feature type="transmembrane region" description="Helical" evidence="15">
    <location>
        <begin position="27"/>
        <end position="44"/>
    </location>
</feature>
<dbReference type="EMBL" id="JACOPS010000001">
    <property type="protein sequence ID" value="MBC5727159.1"/>
    <property type="molecule type" value="Genomic_DNA"/>
</dbReference>
<evidence type="ECO:0000256" key="12">
    <source>
        <dbReference type="ARBA" id="ARBA00023136"/>
    </source>
</evidence>
<dbReference type="GO" id="GO:0016301">
    <property type="term" value="F:kinase activity"/>
    <property type="evidence" value="ECO:0007669"/>
    <property type="project" value="UniProtKB-KW"/>
</dbReference>
<protein>
    <submittedName>
        <fullName evidence="16">Diacylglycerol kinase family protein</fullName>
    </submittedName>
</protein>
<evidence type="ECO:0000256" key="8">
    <source>
        <dbReference type="ARBA" id="ARBA00022777"/>
    </source>
</evidence>
<keyword evidence="17" id="KW-1185">Reference proteome</keyword>
<evidence type="ECO:0000313" key="16">
    <source>
        <dbReference type="EMBL" id="MBC5727159.1"/>
    </source>
</evidence>
<keyword evidence="14" id="KW-1208">Phospholipid metabolism</keyword>
<evidence type="ECO:0000256" key="2">
    <source>
        <dbReference type="ARBA" id="ARBA00005967"/>
    </source>
</evidence>
<sequence length="166" mass="18439">MKKQIFGFKCAFKGIIRTINSESHMRFHIVAGIYVMLFSMFYSFSPTQYAVLVLLITSVMALETVNTCVEDLCGLVADRYEPLVKFAKDAAAGAVLTVALGAAVIACIFFLDFNVINTIFTFFAENLLYLIFLLISAVISAFFVVLGPVGIKEKFIKLKNRHLTKG</sequence>
<evidence type="ECO:0000256" key="9">
    <source>
        <dbReference type="ARBA" id="ARBA00022840"/>
    </source>
</evidence>
<organism evidence="16 17">
    <name type="scientific">Ruminococcus intestinalis</name>
    <dbReference type="NCBI Taxonomy" id="2763066"/>
    <lineage>
        <taxon>Bacteria</taxon>
        <taxon>Bacillati</taxon>
        <taxon>Bacillota</taxon>
        <taxon>Clostridia</taxon>
        <taxon>Eubacteriales</taxon>
        <taxon>Oscillospiraceae</taxon>
        <taxon>Ruminococcus</taxon>
    </lineage>
</organism>
<dbReference type="InterPro" id="IPR000829">
    <property type="entry name" value="DAGK"/>
</dbReference>
<keyword evidence="10 15" id="KW-1133">Transmembrane helix</keyword>
<dbReference type="PANTHER" id="PTHR34299">
    <property type="entry name" value="DIACYLGLYCEROL KINASE"/>
    <property type="match status" value="1"/>
</dbReference>
<proteinExistence type="inferred from homology"/>
<dbReference type="InterPro" id="IPR033717">
    <property type="entry name" value="UDPK"/>
</dbReference>
<comment type="similarity">
    <text evidence="2">Belongs to the bacterial diacylglycerol kinase family.</text>
</comment>
<name>A0ABR7HI13_9FIRM</name>
<keyword evidence="11" id="KW-0443">Lipid metabolism</keyword>
<evidence type="ECO:0000256" key="6">
    <source>
        <dbReference type="ARBA" id="ARBA00022692"/>
    </source>
</evidence>
<evidence type="ECO:0000313" key="17">
    <source>
        <dbReference type="Proteomes" id="UP000636755"/>
    </source>
</evidence>
<evidence type="ECO:0000256" key="15">
    <source>
        <dbReference type="SAM" id="Phobius"/>
    </source>
</evidence>
<evidence type="ECO:0000256" key="11">
    <source>
        <dbReference type="ARBA" id="ARBA00023098"/>
    </source>
</evidence>
<dbReference type="Proteomes" id="UP000636755">
    <property type="component" value="Unassembled WGS sequence"/>
</dbReference>
<keyword evidence="6 15" id="KW-0812">Transmembrane</keyword>
<accession>A0ABR7HI13</accession>
<keyword evidence="8 16" id="KW-0418">Kinase</keyword>
<reference evidence="16 17" key="1">
    <citation type="submission" date="2020-08" db="EMBL/GenBank/DDBJ databases">
        <title>Genome public.</title>
        <authorList>
            <person name="Liu C."/>
            <person name="Sun Q."/>
        </authorList>
    </citation>
    <scope>NUCLEOTIDE SEQUENCE [LARGE SCALE GENOMIC DNA]</scope>
    <source>
        <strain evidence="16 17">NSJ-71</strain>
    </source>
</reference>
<evidence type="ECO:0000256" key="1">
    <source>
        <dbReference type="ARBA" id="ARBA00004651"/>
    </source>
</evidence>
<comment type="caution">
    <text evidence="16">The sequence shown here is derived from an EMBL/GenBank/DDBJ whole genome shotgun (WGS) entry which is preliminary data.</text>
</comment>
<dbReference type="RefSeq" id="WP_022235352.1">
    <property type="nucleotide sequence ID" value="NZ_JACOPS010000001.1"/>
</dbReference>
<evidence type="ECO:0000256" key="5">
    <source>
        <dbReference type="ARBA" id="ARBA00022679"/>
    </source>
</evidence>
<keyword evidence="12 15" id="KW-0472">Membrane</keyword>
<dbReference type="Pfam" id="PF01219">
    <property type="entry name" value="DAGK_prokar"/>
    <property type="match status" value="1"/>
</dbReference>
<evidence type="ECO:0000256" key="14">
    <source>
        <dbReference type="ARBA" id="ARBA00023264"/>
    </source>
</evidence>
<dbReference type="PANTHER" id="PTHR34299:SF1">
    <property type="entry name" value="DIACYLGLYCEROL KINASE"/>
    <property type="match status" value="1"/>
</dbReference>
<feature type="transmembrane region" description="Helical" evidence="15">
    <location>
        <begin position="90"/>
        <end position="111"/>
    </location>
</feature>
<keyword evidence="4" id="KW-0444">Lipid biosynthesis</keyword>